<name>X1D269_9ZZZZ</name>
<protein>
    <submittedName>
        <fullName evidence="1">Uncharacterized protein</fullName>
    </submittedName>
</protein>
<feature type="non-terminal residue" evidence="1">
    <location>
        <position position="1"/>
    </location>
</feature>
<dbReference type="AlphaFoldDB" id="X1D269"/>
<organism evidence="1">
    <name type="scientific">marine sediment metagenome</name>
    <dbReference type="NCBI Taxonomy" id="412755"/>
    <lineage>
        <taxon>unclassified sequences</taxon>
        <taxon>metagenomes</taxon>
        <taxon>ecological metagenomes</taxon>
    </lineage>
</organism>
<sequence>KSVVNKASQLTTISVPQDKVCQHHFQLFLDKNFSIRGYQKVDFQLDPGEIKMDKRLKPSYKDHFVDSLDLYQSIKSENIASKDNSEKPKYKKRITNFEEKFNRKNNMTLQEIYEEFWEFIDDRNEIFRKFIIKDKKRRTLLRMRDLSSQSSRS</sequence>
<proteinExistence type="predicted"/>
<accession>X1D269</accession>
<dbReference type="EMBL" id="BART01021610">
    <property type="protein sequence ID" value="GAH02345.1"/>
    <property type="molecule type" value="Genomic_DNA"/>
</dbReference>
<comment type="caution">
    <text evidence="1">The sequence shown here is derived from an EMBL/GenBank/DDBJ whole genome shotgun (WGS) entry which is preliminary data.</text>
</comment>
<evidence type="ECO:0000313" key="1">
    <source>
        <dbReference type="EMBL" id="GAH02345.1"/>
    </source>
</evidence>
<gene>
    <name evidence="1" type="ORF">S01H4_39807</name>
</gene>
<reference evidence="1" key="1">
    <citation type="journal article" date="2014" name="Front. Microbiol.">
        <title>High frequency of phylogenetically diverse reductive dehalogenase-homologous genes in deep subseafloor sedimentary metagenomes.</title>
        <authorList>
            <person name="Kawai M."/>
            <person name="Futagami T."/>
            <person name="Toyoda A."/>
            <person name="Takaki Y."/>
            <person name="Nishi S."/>
            <person name="Hori S."/>
            <person name="Arai W."/>
            <person name="Tsubouchi T."/>
            <person name="Morono Y."/>
            <person name="Uchiyama I."/>
            <person name="Ito T."/>
            <person name="Fujiyama A."/>
            <person name="Inagaki F."/>
            <person name="Takami H."/>
        </authorList>
    </citation>
    <scope>NUCLEOTIDE SEQUENCE</scope>
    <source>
        <strain evidence="1">Expedition CK06-06</strain>
    </source>
</reference>